<name>A0A1Q9E4F9_SYMMI</name>
<comment type="caution">
    <text evidence="1">The sequence shown here is derived from an EMBL/GenBank/DDBJ whole genome shotgun (WGS) entry which is preliminary data.</text>
</comment>
<dbReference type="EMBL" id="LSRX01000267">
    <property type="protein sequence ID" value="OLQ02310.1"/>
    <property type="molecule type" value="Genomic_DNA"/>
</dbReference>
<gene>
    <name evidence="1" type="ORF">AK812_SmicGene14854</name>
</gene>
<protein>
    <submittedName>
        <fullName evidence="1">Uncharacterized protein</fullName>
    </submittedName>
</protein>
<organism evidence="1 2">
    <name type="scientific">Symbiodinium microadriaticum</name>
    <name type="common">Dinoflagellate</name>
    <name type="synonym">Zooxanthella microadriatica</name>
    <dbReference type="NCBI Taxonomy" id="2951"/>
    <lineage>
        <taxon>Eukaryota</taxon>
        <taxon>Sar</taxon>
        <taxon>Alveolata</taxon>
        <taxon>Dinophyceae</taxon>
        <taxon>Suessiales</taxon>
        <taxon>Symbiodiniaceae</taxon>
        <taxon>Symbiodinium</taxon>
    </lineage>
</organism>
<dbReference type="Proteomes" id="UP000186817">
    <property type="component" value="Unassembled WGS sequence"/>
</dbReference>
<proteinExistence type="predicted"/>
<accession>A0A1Q9E4F9</accession>
<dbReference type="AlphaFoldDB" id="A0A1Q9E4F9"/>
<keyword evidence="2" id="KW-1185">Reference proteome</keyword>
<evidence type="ECO:0000313" key="1">
    <source>
        <dbReference type="EMBL" id="OLQ02310.1"/>
    </source>
</evidence>
<evidence type="ECO:0000313" key="2">
    <source>
        <dbReference type="Proteomes" id="UP000186817"/>
    </source>
</evidence>
<reference evidence="1 2" key="1">
    <citation type="submission" date="2016-02" db="EMBL/GenBank/DDBJ databases">
        <title>Genome analysis of coral dinoflagellate symbionts highlights evolutionary adaptations to a symbiotic lifestyle.</title>
        <authorList>
            <person name="Aranda M."/>
            <person name="Li Y."/>
            <person name="Liew Y.J."/>
            <person name="Baumgarten S."/>
            <person name="Simakov O."/>
            <person name="Wilson M."/>
            <person name="Piel J."/>
            <person name="Ashoor H."/>
            <person name="Bougouffa S."/>
            <person name="Bajic V.B."/>
            <person name="Ryu T."/>
            <person name="Ravasi T."/>
            <person name="Bayer T."/>
            <person name="Micklem G."/>
            <person name="Kim H."/>
            <person name="Bhak J."/>
            <person name="Lajeunesse T.C."/>
            <person name="Voolstra C.R."/>
        </authorList>
    </citation>
    <scope>NUCLEOTIDE SEQUENCE [LARGE SCALE GENOMIC DNA]</scope>
    <source>
        <strain evidence="1 2">CCMP2467</strain>
    </source>
</reference>
<sequence length="343" mass="36610">MPSAWKFLEERVTSVAAASGASLSSTHRPGLRLLKLKGAGEFHALVQDVASAITTWEGACRSVLQAYDSALPEQGKGGKGDKWCDKRRVKRSTPQPTVPESGVSILTGCPKQAHGTCPGPGKPGYLVILRLLEPWQLPVRLPIKKGAMLNIRASMMFSLLAELQRRRAHFGTPVERTGVRFQRSQDLPAFARHAADRELSSHISLAAASFSQVEGYAETKSDRQPGISAVAFRHFESSEGHSQGSFPSARQCGVCPLFSAVPGSVVPCRVGGLAALLAAPLPRREGAAIGGLENFHGCRIVILSGLGVSEGYDFPSFSVPTSFASFQRRAPAEDAPCLGRGEL</sequence>